<dbReference type="EMBL" id="CAEKKB010000006">
    <property type="protein sequence ID" value="CAB4312234.1"/>
    <property type="molecule type" value="Genomic_DNA"/>
</dbReference>
<dbReference type="EMBL" id="CAEKDK010000006">
    <property type="protein sequence ID" value="CAB4281927.1"/>
    <property type="molecule type" value="Genomic_DNA"/>
</dbReference>
<reference evidence="1 3" key="2">
    <citation type="submission" date="2020-05" db="EMBL/GenBank/DDBJ databases">
        <authorList>
            <person name="Campoy J."/>
            <person name="Schneeberger K."/>
            <person name="Spophaly S."/>
        </authorList>
    </citation>
    <scope>NUCLEOTIDE SEQUENCE [LARGE SCALE GENOMIC DNA]</scope>
    <source>
        <strain evidence="1">PruArmRojPasFocal</strain>
    </source>
</reference>
<accession>A0A6J5V229</accession>
<organism evidence="1 3">
    <name type="scientific">Prunus armeniaca</name>
    <name type="common">Apricot</name>
    <name type="synonym">Armeniaca vulgaris</name>
    <dbReference type="NCBI Taxonomy" id="36596"/>
    <lineage>
        <taxon>Eukaryota</taxon>
        <taxon>Viridiplantae</taxon>
        <taxon>Streptophyta</taxon>
        <taxon>Embryophyta</taxon>
        <taxon>Tracheophyta</taxon>
        <taxon>Spermatophyta</taxon>
        <taxon>Magnoliopsida</taxon>
        <taxon>eudicotyledons</taxon>
        <taxon>Gunneridae</taxon>
        <taxon>Pentapetalae</taxon>
        <taxon>rosids</taxon>
        <taxon>fabids</taxon>
        <taxon>Rosales</taxon>
        <taxon>Rosaceae</taxon>
        <taxon>Amygdaloideae</taxon>
        <taxon>Amygdaleae</taxon>
        <taxon>Prunus</taxon>
    </lineage>
</organism>
<dbReference type="Proteomes" id="UP000507222">
    <property type="component" value="Unassembled WGS sequence"/>
</dbReference>
<reference evidence="4" key="1">
    <citation type="journal article" date="2020" name="Genome Biol.">
        <title>Gamete binning: chromosome-level and haplotype-resolved genome assembly enabled by high-throughput single-cell sequencing of gamete genomes.</title>
        <authorList>
            <person name="Campoy J.A."/>
            <person name="Sun H."/>
            <person name="Goel M."/>
            <person name="Jiao W.-B."/>
            <person name="Folz-Donahue K."/>
            <person name="Wang N."/>
            <person name="Rubio M."/>
            <person name="Liu C."/>
            <person name="Kukat C."/>
            <person name="Ruiz D."/>
            <person name="Huettel B."/>
            <person name="Schneeberger K."/>
        </authorList>
    </citation>
    <scope>NUCLEOTIDE SEQUENCE [LARGE SCALE GENOMIC DNA]</scope>
    <source>
        <strain evidence="4">cv. Rojo Pasion</strain>
    </source>
</reference>
<name>A0A6J5V229_PRUAR</name>
<keyword evidence="4" id="KW-1185">Reference proteome</keyword>
<gene>
    <name evidence="1" type="ORF">CURHAP_LOCUS35151</name>
    <name evidence="2" type="ORF">ORAREDHAP_LOCUS34591</name>
</gene>
<evidence type="ECO:0000313" key="2">
    <source>
        <dbReference type="EMBL" id="CAB4312234.1"/>
    </source>
</evidence>
<sequence>MRPTKTRKKKKSGPMVVFFLPALVRFPPPGRIKPILSKPDRASPTNTMLKMSTQRQVVHGPGRRIGQRGLGVVNLDEISAVRFRRRGVRMVELGQGV</sequence>
<dbReference type="AlphaFoldDB" id="A0A6J5V229"/>
<evidence type="ECO:0000313" key="1">
    <source>
        <dbReference type="EMBL" id="CAB4281927.1"/>
    </source>
</evidence>
<evidence type="ECO:0000313" key="4">
    <source>
        <dbReference type="Proteomes" id="UP000507245"/>
    </source>
</evidence>
<evidence type="ECO:0000313" key="3">
    <source>
        <dbReference type="Proteomes" id="UP000507222"/>
    </source>
</evidence>
<proteinExistence type="predicted"/>
<dbReference type="Proteomes" id="UP000507245">
    <property type="component" value="Unassembled WGS sequence"/>
</dbReference>
<protein>
    <submittedName>
        <fullName evidence="1">Uncharacterized protein</fullName>
    </submittedName>
</protein>